<comment type="catalytic activity">
    <reaction evidence="1">
        <text>D-erythro-1-(imidazol-4-yl)glycerol 3-phosphate = 3-(imidazol-4-yl)-2-oxopropyl phosphate + H2O</text>
        <dbReference type="Rhea" id="RHEA:11040"/>
        <dbReference type="ChEBI" id="CHEBI:15377"/>
        <dbReference type="ChEBI" id="CHEBI:57766"/>
        <dbReference type="ChEBI" id="CHEBI:58278"/>
        <dbReference type="EC" id="4.2.1.19"/>
    </reaction>
</comment>
<sequence length="738" mass="83006">MAEDPKRRLAWPSYGRGRAERSGQEVKVLVEVADATGPAELPSEPIACGIAYLDHMLDQLNSHGQLRVSVQAWRAGQLLRPHSNDAFVQGCDSEVAELVGSALGAALRQMLDERRPSGSFRFLVPLDEALTDLSLDFSEASVEIALAPFGAFPPAGRQRIGSFRTALTEVILRRVAEELKVGLKVKKLRGDNAHHIVEATFKSFARCLRRAMDAASGLVNGGPRFSAAVLGERRVQKKRGTKETNIDISVDLDLSPETPERVATGFHTLDALLRRLGSGLQLTASCVGDAWIDEHHSVEDVMITVGQALHQALGSKAGCCRMAFAEAAYQSAQVLCVMDLSNRPMLCSDLQWQGQQEEMAEDVSVEMLHHAFESFVVNAAMTVHLVQVRPEGAVSPCALDLALAAAEAALPAENGFRKDREIDGDAEYCKRFWGSERPVLALQASALEMQASVGWPGASMKVRQARVEKLTRKFELEKHKQEIVAFEMDHIEQAHVEEQRQIHRFSLRERLRQNRAAKDEWEARGHELWQENMKVRMTRENEQMRFSDKVLRTQQEKELTLRRQAAEEVLKGTQDFESGLVTLGLTKTKEDVIPEDSSEEETDSVEKLLAQTSKVASAKELVEALQAKLPTGQELNYEANLFMRKIKESKEAGAIARRERERRRRRVLVEQQREQEMLEENQLEQVLLEKLGRESIEESAISYRSWRVNMFEEVFVRNRQARQQQYIAQKRADKEEAG</sequence>
<protein>
    <recommendedName>
        <fullName evidence="4">imidazoleglycerol-phosphate dehydratase</fullName>
        <ecNumber evidence="4">4.2.1.19</ecNumber>
    </recommendedName>
</protein>
<dbReference type="PANTHER" id="PTHR23133:SF2">
    <property type="entry name" value="IMIDAZOLEGLYCEROL-PHOSPHATE DEHYDRATASE"/>
    <property type="match status" value="1"/>
</dbReference>
<reference evidence="9 10" key="1">
    <citation type="submission" date="2024-02" db="EMBL/GenBank/DDBJ databases">
        <authorList>
            <person name="Chen Y."/>
            <person name="Shah S."/>
            <person name="Dougan E. K."/>
            <person name="Thang M."/>
            <person name="Chan C."/>
        </authorList>
    </citation>
    <scope>NUCLEOTIDE SEQUENCE [LARGE SCALE GENOMIC DNA]</scope>
</reference>
<dbReference type="EC" id="4.2.1.19" evidence="4"/>
<evidence type="ECO:0000256" key="5">
    <source>
        <dbReference type="ARBA" id="ARBA00022605"/>
    </source>
</evidence>
<organism evidence="9 10">
    <name type="scientific">Durusdinium trenchii</name>
    <dbReference type="NCBI Taxonomy" id="1381693"/>
    <lineage>
        <taxon>Eukaryota</taxon>
        <taxon>Sar</taxon>
        <taxon>Alveolata</taxon>
        <taxon>Dinophyceae</taxon>
        <taxon>Suessiales</taxon>
        <taxon>Symbiodiniaceae</taxon>
        <taxon>Durusdinium</taxon>
    </lineage>
</organism>
<evidence type="ECO:0000313" key="8">
    <source>
        <dbReference type="EMBL" id="CAK9100742.1"/>
    </source>
</evidence>
<dbReference type="Pfam" id="PF00475">
    <property type="entry name" value="IGPD"/>
    <property type="match status" value="2"/>
</dbReference>
<evidence type="ECO:0000313" key="9">
    <source>
        <dbReference type="EMBL" id="CAK9100961.1"/>
    </source>
</evidence>
<comment type="pathway">
    <text evidence="2">Amino-acid biosynthesis; L-histidine biosynthesis; L-histidine from 5-phospho-alpha-D-ribose 1-diphosphate: step 6/9.</text>
</comment>
<dbReference type="SUPFAM" id="SSF54211">
    <property type="entry name" value="Ribosomal protein S5 domain 2-like"/>
    <property type="match status" value="3"/>
</dbReference>
<keyword evidence="6" id="KW-0368">Histidine biosynthesis</keyword>
<evidence type="ECO:0000256" key="6">
    <source>
        <dbReference type="ARBA" id="ARBA00023102"/>
    </source>
</evidence>
<evidence type="ECO:0000256" key="7">
    <source>
        <dbReference type="ARBA" id="ARBA00023239"/>
    </source>
</evidence>
<accession>A0ABP0RP55</accession>
<dbReference type="PROSITE" id="PS00955">
    <property type="entry name" value="IGP_DEHYDRATASE_2"/>
    <property type="match status" value="1"/>
</dbReference>
<evidence type="ECO:0000256" key="4">
    <source>
        <dbReference type="ARBA" id="ARBA00012075"/>
    </source>
</evidence>
<dbReference type="InterPro" id="IPR038494">
    <property type="entry name" value="IGPD_sf"/>
</dbReference>
<keyword evidence="5" id="KW-0028">Amino-acid biosynthesis</keyword>
<proteinExistence type="inferred from homology"/>
<dbReference type="Proteomes" id="UP001642464">
    <property type="component" value="Unassembled WGS sequence"/>
</dbReference>
<dbReference type="PANTHER" id="PTHR23133">
    <property type="entry name" value="IMIDAZOLEGLYCEROL-PHOSPHATE DEHYDRATASE HIS7"/>
    <property type="match status" value="1"/>
</dbReference>
<dbReference type="EMBL" id="CAXAMM010041729">
    <property type="protein sequence ID" value="CAK9100961.1"/>
    <property type="molecule type" value="Genomic_DNA"/>
</dbReference>
<keyword evidence="10" id="KW-1185">Reference proteome</keyword>
<name>A0ABP0RP55_9DINO</name>
<evidence type="ECO:0000256" key="1">
    <source>
        <dbReference type="ARBA" id="ARBA00001723"/>
    </source>
</evidence>
<dbReference type="InterPro" id="IPR000807">
    <property type="entry name" value="ImidazoleglycerolP_deHydtase"/>
</dbReference>
<dbReference type="InterPro" id="IPR020565">
    <property type="entry name" value="ImidazoleglycerP_deHydtase_CS"/>
</dbReference>
<dbReference type="EMBL" id="CAXAMM010041685">
    <property type="protein sequence ID" value="CAK9100742.1"/>
    <property type="molecule type" value="Genomic_DNA"/>
</dbReference>
<evidence type="ECO:0000256" key="2">
    <source>
        <dbReference type="ARBA" id="ARBA00005047"/>
    </source>
</evidence>
<dbReference type="InterPro" id="IPR020568">
    <property type="entry name" value="Ribosomal_Su5_D2-typ_SF"/>
</dbReference>
<evidence type="ECO:0000256" key="3">
    <source>
        <dbReference type="ARBA" id="ARBA00007481"/>
    </source>
</evidence>
<keyword evidence="7" id="KW-0456">Lyase</keyword>
<gene>
    <name evidence="8" type="ORF">SCF082_LOCUS47128</name>
    <name evidence="9" type="ORF">SCF082_LOCUS47222</name>
</gene>
<dbReference type="Gene3D" id="3.30.230.40">
    <property type="entry name" value="Imidazole glycerol phosphate dehydratase, domain 1"/>
    <property type="match status" value="4"/>
</dbReference>
<comment type="similarity">
    <text evidence="3">Belongs to the imidazoleglycerol-phosphate dehydratase family.</text>
</comment>
<comment type="caution">
    <text evidence="9">The sequence shown here is derived from an EMBL/GenBank/DDBJ whole genome shotgun (WGS) entry which is preliminary data.</text>
</comment>
<evidence type="ECO:0000313" key="10">
    <source>
        <dbReference type="Proteomes" id="UP001642464"/>
    </source>
</evidence>